<accession>A0ABQ3D2X1</accession>
<dbReference type="Proteomes" id="UP000653644">
    <property type="component" value="Unassembled WGS sequence"/>
</dbReference>
<keyword evidence="6" id="KW-1185">Reference proteome</keyword>
<dbReference type="PANTHER" id="PTHR43736:SF1">
    <property type="entry name" value="DIHYDRONEOPTERIN TRIPHOSPHATE DIPHOSPHATASE"/>
    <property type="match status" value="1"/>
</dbReference>
<evidence type="ECO:0000313" key="6">
    <source>
        <dbReference type="Proteomes" id="UP000653644"/>
    </source>
</evidence>
<dbReference type="InterPro" id="IPR015797">
    <property type="entry name" value="NUDIX_hydrolase-like_dom_sf"/>
</dbReference>
<dbReference type="InterPro" id="IPR000086">
    <property type="entry name" value="NUDIX_hydrolase_dom"/>
</dbReference>
<organism evidence="5 6">
    <name type="scientific">Streptomyces canarius</name>
    <dbReference type="NCBI Taxonomy" id="285453"/>
    <lineage>
        <taxon>Bacteria</taxon>
        <taxon>Bacillati</taxon>
        <taxon>Actinomycetota</taxon>
        <taxon>Actinomycetes</taxon>
        <taxon>Kitasatosporales</taxon>
        <taxon>Streptomycetaceae</taxon>
        <taxon>Streptomyces</taxon>
    </lineage>
</organism>
<dbReference type="RefSeq" id="WP_189891704.1">
    <property type="nucleotide sequence ID" value="NZ_BMVN01000029.1"/>
</dbReference>
<dbReference type="EMBL" id="BMVN01000029">
    <property type="protein sequence ID" value="GHA50644.1"/>
    <property type="molecule type" value="Genomic_DNA"/>
</dbReference>
<dbReference type="Pfam" id="PF00293">
    <property type="entry name" value="NUDIX"/>
    <property type="match status" value="1"/>
</dbReference>
<gene>
    <name evidence="5" type="ORF">GCM10010345_63920</name>
</gene>
<dbReference type="PANTHER" id="PTHR43736">
    <property type="entry name" value="ADP-RIBOSE PYROPHOSPHATASE"/>
    <property type="match status" value="1"/>
</dbReference>
<comment type="similarity">
    <text evidence="1 3">Belongs to the Nudix hydrolase family.</text>
</comment>
<evidence type="ECO:0000256" key="1">
    <source>
        <dbReference type="ARBA" id="ARBA00005582"/>
    </source>
</evidence>
<comment type="caution">
    <text evidence="5">The sequence shown here is derived from an EMBL/GenBank/DDBJ whole genome shotgun (WGS) entry which is preliminary data.</text>
</comment>
<dbReference type="Gene3D" id="3.90.79.10">
    <property type="entry name" value="Nucleoside Triphosphate Pyrophosphohydrolase"/>
    <property type="match status" value="1"/>
</dbReference>
<dbReference type="InterPro" id="IPR020476">
    <property type="entry name" value="Nudix_hydrolase"/>
</dbReference>
<reference evidence="6" key="1">
    <citation type="journal article" date="2019" name="Int. J. Syst. Evol. Microbiol.">
        <title>The Global Catalogue of Microorganisms (GCM) 10K type strain sequencing project: providing services to taxonomists for standard genome sequencing and annotation.</title>
        <authorList>
            <consortium name="The Broad Institute Genomics Platform"/>
            <consortium name="The Broad Institute Genome Sequencing Center for Infectious Disease"/>
            <person name="Wu L."/>
            <person name="Ma J."/>
        </authorList>
    </citation>
    <scope>NUCLEOTIDE SEQUENCE [LARGE SCALE GENOMIC DNA]</scope>
    <source>
        <strain evidence="6">JCM 4733</strain>
    </source>
</reference>
<keyword evidence="2 3" id="KW-0378">Hydrolase</keyword>
<proteinExistence type="inferred from homology"/>
<dbReference type="SUPFAM" id="SSF55811">
    <property type="entry name" value="Nudix"/>
    <property type="match status" value="1"/>
</dbReference>
<evidence type="ECO:0000256" key="3">
    <source>
        <dbReference type="RuleBase" id="RU003476"/>
    </source>
</evidence>
<name>A0ABQ3D2X1_9ACTN</name>
<evidence type="ECO:0000256" key="2">
    <source>
        <dbReference type="ARBA" id="ARBA00022801"/>
    </source>
</evidence>
<dbReference type="PRINTS" id="PR00502">
    <property type="entry name" value="NUDIXFAMILY"/>
</dbReference>
<dbReference type="PROSITE" id="PS00893">
    <property type="entry name" value="NUDIX_BOX"/>
    <property type="match status" value="1"/>
</dbReference>
<dbReference type="InterPro" id="IPR020084">
    <property type="entry name" value="NUDIX_hydrolase_CS"/>
</dbReference>
<evidence type="ECO:0000313" key="5">
    <source>
        <dbReference type="EMBL" id="GHA50644.1"/>
    </source>
</evidence>
<evidence type="ECO:0000259" key="4">
    <source>
        <dbReference type="PROSITE" id="PS51462"/>
    </source>
</evidence>
<dbReference type="PROSITE" id="PS51462">
    <property type="entry name" value="NUDIX"/>
    <property type="match status" value="1"/>
</dbReference>
<feature type="domain" description="Nudix hydrolase" evidence="4">
    <location>
        <begin position="20"/>
        <end position="144"/>
    </location>
</feature>
<sequence>MTVASPEFLAGLVGDARADGVTRFVAAAVVTDADRVLLVRRKQGDFMGGLWELPSGKVEDGEGILEALHRETAEETGLTVEAVRDCVGHFDYADSRGGSTRQFTFSVTVERTAPVVLTEHDAHQWADPAGLPPVSDAVRALIGR</sequence>
<protein>
    <recommendedName>
        <fullName evidence="4">Nudix hydrolase domain-containing protein</fullName>
    </recommendedName>
</protein>